<evidence type="ECO:0000256" key="7">
    <source>
        <dbReference type="ARBA" id="ARBA00023601"/>
    </source>
</evidence>
<name>A0ABM8I4V8_9FIRM</name>
<dbReference type="SFLD" id="SFLDG01384">
    <property type="entry name" value="thioether_bond_formation_requi"/>
    <property type="match status" value="1"/>
</dbReference>
<dbReference type="NCBIfam" id="TIGR04068">
    <property type="entry name" value="rSAM_ocin_clost"/>
    <property type="match status" value="1"/>
</dbReference>
<dbReference type="CDD" id="cd01335">
    <property type="entry name" value="Radical_SAM"/>
    <property type="match status" value="1"/>
</dbReference>
<keyword evidence="6" id="KW-0411">Iron-sulfur</keyword>
<dbReference type="SFLD" id="SFLDG01386">
    <property type="entry name" value="main_SPASM_domain-containing"/>
    <property type="match status" value="1"/>
</dbReference>
<keyword evidence="2" id="KW-0004">4Fe-4S</keyword>
<dbReference type="SFLD" id="SFLDG01067">
    <property type="entry name" value="SPASM/twitch_domain_containing"/>
    <property type="match status" value="1"/>
</dbReference>
<sequence length="443" mass="51793">MGEIVIKCFSTLKKYYFYDRHTNSVVCVNPEEYKILKNVERDGKIPNNCRELDKYLQKGLLQKKITKKIIHPSSDDIEYYANKQLKELILQVTQQCNLRCFYCTYSGNYYNRGHSDKRMSWEIAREAIDFYFEHSIDSDKLIIAFYGGEPLLEFPLIKKCVEYAEGKVQDKELSFFITTNGTLLSEEVISFLAKHKFAVTISLDGKKEEHDVNRKFRNGQGSFDVIVRNLNKIKKYDEEFFSTVRYNTVINPKADLKNVLDYFANSKLFNPIQVRLSMLNETGVSNNGLLKVNDSFWIPHRYEHLKVLLYLLGKIDRKYIHPLYITDHRAIELFYKETHQHYIELEAMHHGGPCIPGVRRLFVDTSGDFYPCERVSENVQGMKIGSVEKGFDYNKMRYILNIGQLTEKECLECWNLRLCRMCVGQVEPTNNKLTCEGKLCSCT</sequence>
<feature type="domain" description="Radical SAM core" evidence="8">
    <location>
        <begin position="80"/>
        <end position="316"/>
    </location>
</feature>
<dbReference type="PANTHER" id="PTHR43273">
    <property type="entry name" value="ANAEROBIC SULFATASE-MATURATING ENZYME HOMOLOG ASLB-RELATED"/>
    <property type="match status" value="1"/>
</dbReference>
<evidence type="ECO:0000256" key="3">
    <source>
        <dbReference type="ARBA" id="ARBA00022691"/>
    </source>
</evidence>
<dbReference type="Gene3D" id="3.20.20.70">
    <property type="entry name" value="Aldolase class I"/>
    <property type="match status" value="1"/>
</dbReference>
<keyword evidence="10" id="KW-1185">Reference proteome</keyword>
<evidence type="ECO:0000313" key="10">
    <source>
        <dbReference type="Proteomes" id="UP001305815"/>
    </source>
</evidence>
<keyword evidence="3" id="KW-0949">S-adenosyl-L-methionine</keyword>
<evidence type="ECO:0000259" key="8">
    <source>
        <dbReference type="PROSITE" id="PS51918"/>
    </source>
</evidence>
<dbReference type="PROSITE" id="PS51918">
    <property type="entry name" value="RADICAL_SAM"/>
    <property type="match status" value="1"/>
</dbReference>
<comment type="cofactor">
    <cofactor evidence="1">
        <name>[4Fe-4S] cluster</name>
        <dbReference type="ChEBI" id="CHEBI:49883"/>
    </cofactor>
</comment>
<evidence type="ECO:0000313" key="9">
    <source>
        <dbReference type="EMBL" id="BDZ78099.1"/>
    </source>
</evidence>
<dbReference type="PROSITE" id="PS01305">
    <property type="entry name" value="MOAA_NIFB_PQQE"/>
    <property type="match status" value="1"/>
</dbReference>
<proteinExistence type="inferred from homology"/>
<dbReference type="InterPro" id="IPR024001">
    <property type="entry name" value="Cys-rich_pep_rSAM_mat_CcpM"/>
</dbReference>
<dbReference type="InterPro" id="IPR007197">
    <property type="entry name" value="rSAM"/>
</dbReference>
<evidence type="ECO:0000256" key="2">
    <source>
        <dbReference type="ARBA" id="ARBA00022485"/>
    </source>
</evidence>
<dbReference type="InterPro" id="IPR013785">
    <property type="entry name" value="Aldolase_TIM"/>
</dbReference>
<protein>
    <submittedName>
        <fullName evidence="9">Cys-rich peptide radical SAM maturase CcpM</fullName>
    </submittedName>
</protein>
<evidence type="ECO:0000256" key="5">
    <source>
        <dbReference type="ARBA" id="ARBA00023004"/>
    </source>
</evidence>
<dbReference type="Proteomes" id="UP001305815">
    <property type="component" value="Chromosome"/>
</dbReference>
<gene>
    <name evidence="9" type="ORF">Lac1_22820</name>
</gene>
<evidence type="ECO:0000256" key="1">
    <source>
        <dbReference type="ARBA" id="ARBA00001966"/>
    </source>
</evidence>
<dbReference type="Pfam" id="PF04055">
    <property type="entry name" value="Radical_SAM"/>
    <property type="match status" value="1"/>
</dbReference>
<reference evidence="10" key="1">
    <citation type="journal article" date="2023" name="Int. J. Syst. Evol. Microbiol.">
        <title>Claveliimonas bilis gen. nov., sp. nov., deoxycholic acid-producing bacteria isolated from human faeces, and reclassification of Sellimonas monacensis Zenner et al. 2021 as Claveliimonas monacensis comb. nov.</title>
        <authorList>
            <person name="Hisatomi A."/>
            <person name="Kastawa N.W.E.P.G."/>
            <person name="Song I."/>
            <person name="Ohkuma M."/>
            <person name="Fukiya S."/>
            <person name="Sakamoto M."/>
        </authorList>
    </citation>
    <scope>NUCLEOTIDE SEQUENCE [LARGE SCALE GENOMIC DNA]</scope>
    <source>
        <strain evidence="10">12BBH14</strain>
    </source>
</reference>
<dbReference type="SFLD" id="SFLDS00029">
    <property type="entry name" value="Radical_SAM"/>
    <property type="match status" value="1"/>
</dbReference>
<dbReference type="InterPro" id="IPR000385">
    <property type="entry name" value="MoaA_NifB_PqqE_Fe-S-bd_CS"/>
</dbReference>
<dbReference type="PANTHER" id="PTHR43273:SF3">
    <property type="entry name" value="ANAEROBIC SULFATASE-MATURATING ENZYME HOMOLOG ASLB-RELATED"/>
    <property type="match status" value="1"/>
</dbReference>
<comment type="similarity">
    <text evidence="7">Belongs to the radical SAM superfamily. Anaerobic sulfatase-maturating enzyme family.</text>
</comment>
<dbReference type="InterPro" id="IPR023867">
    <property type="entry name" value="Sulphatase_maturase_rSAM"/>
</dbReference>
<dbReference type="SUPFAM" id="SSF102114">
    <property type="entry name" value="Radical SAM enzymes"/>
    <property type="match status" value="1"/>
</dbReference>
<dbReference type="EMBL" id="AP027742">
    <property type="protein sequence ID" value="BDZ78099.1"/>
    <property type="molecule type" value="Genomic_DNA"/>
</dbReference>
<keyword evidence="4" id="KW-0479">Metal-binding</keyword>
<keyword evidence="5" id="KW-0408">Iron</keyword>
<dbReference type="RefSeq" id="WP_316265086.1">
    <property type="nucleotide sequence ID" value="NZ_AP027742.1"/>
</dbReference>
<dbReference type="InterPro" id="IPR058240">
    <property type="entry name" value="rSAM_sf"/>
</dbReference>
<evidence type="ECO:0000256" key="6">
    <source>
        <dbReference type="ARBA" id="ARBA00023014"/>
    </source>
</evidence>
<evidence type="ECO:0000256" key="4">
    <source>
        <dbReference type="ARBA" id="ARBA00022723"/>
    </source>
</evidence>
<accession>A0ABM8I4V8</accession>
<organism evidence="9 10">
    <name type="scientific">Claveliimonas bilis</name>
    <dbReference type="NCBI Taxonomy" id="3028070"/>
    <lineage>
        <taxon>Bacteria</taxon>
        <taxon>Bacillati</taxon>
        <taxon>Bacillota</taxon>
        <taxon>Clostridia</taxon>
        <taxon>Lachnospirales</taxon>
        <taxon>Lachnospiraceae</taxon>
        <taxon>Claveliimonas</taxon>
    </lineage>
</organism>